<evidence type="ECO:0000313" key="4">
    <source>
        <dbReference type="Proteomes" id="UP000313231"/>
    </source>
</evidence>
<dbReference type="AlphaFoldDB" id="A0A5C4VQW9"/>
<name>A0A5C4VQW9_9ACTN</name>
<dbReference type="PROSITE" id="PS50937">
    <property type="entry name" value="HTH_MERR_2"/>
    <property type="match status" value="1"/>
</dbReference>
<dbReference type="PANTHER" id="PTHR30204:SF83">
    <property type="entry name" value="TRANSCRIPTIONAL REGULATOR, MERR FAMILY"/>
    <property type="match status" value="1"/>
</dbReference>
<dbReference type="GO" id="GO:0003677">
    <property type="term" value="F:DNA binding"/>
    <property type="evidence" value="ECO:0007669"/>
    <property type="project" value="UniProtKB-KW"/>
</dbReference>
<accession>A0A5C4VQW9</accession>
<dbReference type="InterPro" id="IPR009061">
    <property type="entry name" value="DNA-bd_dom_put_sf"/>
</dbReference>
<dbReference type="CDD" id="cd00592">
    <property type="entry name" value="HTH_MerR-like"/>
    <property type="match status" value="1"/>
</dbReference>
<dbReference type="Proteomes" id="UP000313231">
    <property type="component" value="Unassembled WGS sequence"/>
</dbReference>
<evidence type="ECO:0000259" key="2">
    <source>
        <dbReference type="PROSITE" id="PS50937"/>
    </source>
</evidence>
<dbReference type="RefSeq" id="WP_139623381.1">
    <property type="nucleotide sequence ID" value="NZ_VDMP01000025.1"/>
</dbReference>
<dbReference type="PANTHER" id="PTHR30204">
    <property type="entry name" value="REDOX-CYCLING DRUG-SENSING TRANSCRIPTIONAL ACTIVATOR SOXR"/>
    <property type="match status" value="1"/>
</dbReference>
<evidence type="ECO:0000313" key="3">
    <source>
        <dbReference type="EMBL" id="TNM38267.1"/>
    </source>
</evidence>
<protein>
    <submittedName>
        <fullName evidence="3">MerR family transcriptional regulator</fullName>
    </submittedName>
</protein>
<dbReference type="OrthoDB" id="9802039at2"/>
<dbReference type="GO" id="GO:0003700">
    <property type="term" value="F:DNA-binding transcription factor activity"/>
    <property type="evidence" value="ECO:0007669"/>
    <property type="project" value="InterPro"/>
</dbReference>
<keyword evidence="1" id="KW-0238">DNA-binding</keyword>
<comment type="caution">
    <text evidence="3">The sequence shown here is derived from an EMBL/GenBank/DDBJ whole genome shotgun (WGS) entry which is preliminary data.</text>
</comment>
<sequence>MKSSAQDIRWSVGELAARFELQTHVLRHWEDKGLLHPARDSAGRRVYSEDDAYRVAAILASKASGMSLEQIRTLVDASVEGRREALRAHLEELDRRQTELERSRHMTRHALECRAHDITTCPGFQAHVSDIVDGTTRGIRFLDGHRDAGG</sequence>
<feature type="domain" description="HTH merR-type" evidence="2">
    <location>
        <begin position="9"/>
        <end position="77"/>
    </location>
</feature>
<organism evidence="3 4">
    <name type="scientific">Nocardioides albidus</name>
    <dbReference type="NCBI Taxonomy" id="1517589"/>
    <lineage>
        <taxon>Bacteria</taxon>
        <taxon>Bacillati</taxon>
        <taxon>Actinomycetota</taxon>
        <taxon>Actinomycetes</taxon>
        <taxon>Propionibacteriales</taxon>
        <taxon>Nocardioidaceae</taxon>
        <taxon>Nocardioides</taxon>
    </lineage>
</organism>
<proteinExistence type="predicted"/>
<dbReference type="Pfam" id="PF13411">
    <property type="entry name" value="MerR_1"/>
    <property type="match status" value="1"/>
</dbReference>
<dbReference type="Gene3D" id="1.10.1660.10">
    <property type="match status" value="1"/>
</dbReference>
<dbReference type="SMART" id="SM00422">
    <property type="entry name" value="HTH_MERR"/>
    <property type="match status" value="1"/>
</dbReference>
<dbReference type="InterPro" id="IPR000551">
    <property type="entry name" value="MerR-type_HTH_dom"/>
</dbReference>
<dbReference type="InterPro" id="IPR047057">
    <property type="entry name" value="MerR_fam"/>
</dbReference>
<reference evidence="3 4" key="1">
    <citation type="journal article" date="2016" name="Int. J. Syst. Evol. Microbiol.">
        <title>Nocardioides albidus sp. nov., an actinobacterium isolated from garden soil.</title>
        <authorList>
            <person name="Singh H."/>
            <person name="Du J."/>
            <person name="Trinh H."/>
            <person name="Won K."/>
            <person name="Yang J.E."/>
            <person name="Yin C."/>
            <person name="Kook M."/>
            <person name="Yi T.H."/>
        </authorList>
    </citation>
    <scope>NUCLEOTIDE SEQUENCE [LARGE SCALE GENOMIC DNA]</scope>
    <source>
        <strain evidence="3 4">CCTCC AB 2015297</strain>
    </source>
</reference>
<keyword evidence="4" id="KW-1185">Reference proteome</keyword>
<gene>
    <name evidence="3" type="ORF">FHP29_13340</name>
</gene>
<dbReference type="EMBL" id="VDMP01000025">
    <property type="protein sequence ID" value="TNM38267.1"/>
    <property type="molecule type" value="Genomic_DNA"/>
</dbReference>
<evidence type="ECO:0000256" key="1">
    <source>
        <dbReference type="ARBA" id="ARBA00023125"/>
    </source>
</evidence>
<dbReference type="SUPFAM" id="SSF46955">
    <property type="entry name" value="Putative DNA-binding domain"/>
    <property type="match status" value="1"/>
</dbReference>